<dbReference type="GO" id="GO:0030971">
    <property type="term" value="F:receptor tyrosine kinase binding"/>
    <property type="evidence" value="ECO:0007669"/>
    <property type="project" value="TreeGrafter"/>
</dbReference>
<dbReference type="SMART" id="SM00462">
    <property type="entry name" value="PTB"/>
    <property type="match status" value="1"/>
</dbReference>
<evidence type="ECO:0000256" key="3">
    <source>
        <dbReference type="SAM" id="MobiDB-lite"/>
    </source>
</evidence>
<protein>
    <recommendedName>
        <fullName evidence="8">SHC-transforming protein 4</fullName>
    </recommendedName>
</protein>
<dbReference type="InterPro" id="IPR006019">
    <property type="entry name" value="PID_Shc-like"/>
</dbReference>
<dbReference type="CDD" id="cd01209">
    <property type="entry name" value="PTB_Shc"/>
    <property type="match status" value="1"/>
</dbReference>
<dbReference type="PANTHER" id="PTHR10337">
    <property type="entry name" value="SHC TRANSFORMING PROTEIN"/>
    <property type="match status" value="1"/>
</dbReference>
<dbReference type="PANTHER" id="PTHR10337:SF12">
    <property type="entry name" value="SHC-TRANSFORMING PROTEIN 4"/>
    <property type="match status" value="1"/>
</dbReference>
<proteinExistence type="predicted"/>
<dbReference type="GO" id="GO:0005886">
    <property type="term" value="C:plasma membrane"/>
    <property type="evidence" value="ECO:0007669"/>
    <property type="project" value="TreeGrafter"/>
</dbReference>
<dbReference type="SUPFAM" id="SSF50729">
    <property type="entry name" value="PH domain-like"/>
    <property type="match status" value="1"/>
</dbReference>
<organism evidence="6 7">
    <name type="scientific">Crenichthys baileyi</name>
    <name type="common">White River springfish</name>
    <dbReference type="NCBI Taxonomy" id="28760"/>
    <lineage>
        <taxon>Eukaryota</taxon>
        <taxon>Metazoa</taxon>
        <taxon>Chordata</taxon>
        <taxon>Craniata</taxon>
        <taxon>Vertebrata</taxon>
        <taxon>Euteleostomi</taxon>
        <taxon>Actinopterygii</taxon>
        <taxon>Neopterygii</taxon>
        <taxon>Teleostei</taxon>
        <taxon>Neoteleostei</taxon>
        <taxon>Acanthomorphata</taxon>
        <taxon>Ovalentaria</taxon>
        <taxon>Atherinomorphae</taxon>
        <taxon>Cyprinodontiformes</taxon>
        <taxon>Goodeidae</taxon>
        <taxon>Crenichthys</taxon>
    </lineage>
</organism>
<accession>A0AAV9R8W7</accession>
<comment type="caution">
    <text evidence="6">The sequence shown here is derived from an EMBL/GenBank/DDBJ whole genome shotgun (WGS) entry which is preliminary data.</text>
</comment>
<dbReference type="InterPro" id="IPR000980">
    <property type="entry name" value="SH2"/>
</dbReference>
<dbReference type="InterPro" id="IPR051235">
    <property type="entry name" value="CEP152/SHC-Transforming"/>
</dbReference>
<dbReference type="PROSITE" id="PS50001">
    <property type="entry name" value="SH2"/>
    <property type="match status" value="1"/>
</dbReference>
<dbReference type="Proteomes" id="UP001311232">
    <property type="component" value="Unassembled WGS sequence"/>
</dbReference>
<dbReference type="Gene3D" id="2.30.29.30">
    <property type="entry name" value="Pleckstrin-homology domain (PH domain)/Phosphotyrosine-binding domain (PTB)"/>
    <property type="match status" value="1"/>
</dbReference>
<dbReference type="InterPro" id="IPR036860">
    <property type="entry name" value="SH2_dom_sf"/>
</dbReference>
<evidence type="ECO:0008006" key="8">
    <source>
        <dbReference type="Google" id="ProtNLM"/>
    </source>
</evidence>
<feature type="domain" description="PID" evidence="4">
    <location>
        <begin position="196"/>
        <end position="356"/>
    </location>
</feature>
<feature type="compositionally biased region" description="Basic and acidic residues" evidence="3">
    <location>
        <begin position="112"/>
        <end position="123"/>
    </location>
</feature>
<dbReference type="PROSITE" id="PS01179">
    <property type="entry name" value="PID"/>
    <property type="match status" value="1"/>
</dbReference>
<evidence type="ECO:0000259" key="5">
    <source>
        <dbReference type="PROSITE" id="PS50001"/>
    </source>
</evidence>
<dbReference type="SUPFAM" id="SSF55550">
    <property type="entry name" value="SH2 domain"/>
    <property type="match status" value="1"/>
</dbReference>
<feature type="region of interest" description="Disordered" evidence="3">
    <location>
        <begin position="101"/>
        <end position="126"/>
    </location>
</feature>
<dbReference type="Pfam" id="PF00640">
    <property type="entry name" value="PID"/>
    <property type="match status" value="1"/>
</dbReference>
<evidence type="ECO:0000256" key="1">
    <source>
        <dbReference type="ARBA" id="ARBA00022999"/>
    </source>
</evidence>
<keyword evidence="7" id="KW-1185">Reference proteome</keyword>
<dbReference type="GO" id="GO:0035556">
    <property type="term" value="P:intracellular signal transduction"/>
    <property type="evidence" value="ECO:0007669"/>
    <property type="project" value="InterPro"/>
</dbReference>
<dbReference type="InterPro" id="IPR006020">
    <property type="entry name" value="PTB/PI_dom"/>
</dbReference>
<name>A0AAV9R8W7_9TELE</name>
<dbReference type="Pfam" id="PF00017">
    <property type="entry name" value="SH2"/>
    <property type="match status" value="1"/>
</dbReference>
<dbReference type="EMBL" id="JAHHUM010002306">
    <property type="protein sequence ID" value="KAK5605391.1"/>
    <property type="molecule type" value="Genomic_DNA"/>
</dbReference>
<sequence length="571" mass="63731">MQFSSALIMREQTIPTFKSQTRLLPGMLKRTKYSRLRNDSLTSLEDHPERILPSKRDLCLDPDFAQLDPGTPSHHGSSTLRNFIPHVANICLQSPNCLRKGQRGQANTNIDRTVRKQDDRPLSRTDLGSSLGVSFSSGPNLIHPALLSTKRPITLHRMASLPCTSCLDQSDGLCCLKAVDDCAVVRTSNRAAHHHVKYMGSVEVIQSMRTLDFDTRMQVTREAISRLCERTSVKSLLKSKRSPCKGVSAVLGQINMQFSGNRAILTVYADSLTLIIASTLQRIVKHPMQAISFASGGDPDMADYIAYVAKDFNNKRACHIMECPQGRASEVISTIGQAFETRFRQLLSQTSALLSPRSMVRICPKCSPKETSMDQLTKQKDEVTEQPEYYNVITGKTFFPLDGGKKDKQVTKEEKKWEPDIQEVCLSPPVSLYENYSVREETSAPSADSVQREDSGERCTPLFKAPLHNLIHQEGWFHGRLGREQAESLLTCSGDFLVRESSSASGQYVLSGMEGATVQHLLLVDPYGQVRTRDQVFQSVGHLVRFHMEKQVPIFSGSSKLCLKQPILQSQ</sequence>
<gene>
    <name evidence="6" type="ORF">CRENBAI_025590</name>
</gene>
<dbReference type="AlphaFoldDB" id="A0AAV9R8W7"/>
<evidence type="ECO:0000313" key="7">
    <source>
        <dbReference type="Proteomes" id="UP001311232"/>
    </source>
</evidence>
<dbReference type="Gene3D" id="3.30.505.10">
    <property type="entry name" value="SH2 domain"/>
    <property type="match status" value="1"/>
</dbReference>
<keyword evidence="1 2" id="KW-0727">SH2 domain</keyword>
<evidence type="ECO:0000259" key="4">
    <source>
        <dbReference type="PROSITE" id="PS01179"/>
    </source>
</evidence>
<dbReference type="PRINTS" id="PR00629">
    <property type="entry name" value="SHCPIDOMAIN"/>
</dbReference>
<dbReference type="GO" id="GO:0007169">
    <property type="term" value="P:cell surface receptor protein tyrosine kinase signaling pathway"/>
    <property type="evidence" value="ECO:0007669"/>
    <property type="project" value="TreeGrafter"/>
</dbReference>
<feature type="domain" description="SH2" evidence="5">
    <location>
        <begin position="476"/>
        <end position="567"/>
    </location>
</feature>
<evidence type="ECO:0000256" key="2">
    <source>
        <dbReference type="PROSITE-ProRule" id="PRU00191"/>
    </source>
</evidence>
<evidence type="ECO:0000313" key="6">
    <source>
        <dbReference type="EMBL" id="KAK5605391.1"/>
    </source>
</evidence>
<reference evidence="6 7" key="1">
    <citation type="submission" date="2021-06" db="EMBL/GenBank/DDBJ databases">
        <authorList>
            <person name="Palmer J.M."/>
        </authorList>
    </citation>
    <scope>NUCLEOTIDE SEQUENCE [LARGE SCALE GENOMIC DNA]</scope>
    <source>
        <strain evidence="6 7">MEX-2019</strain>
        <tissue evidence="6">Muscle</tissue>
    </source>
</reference>
<dbReference type="InterPro" id="IPR011993">
    <property type="entry name" value="PH-like_dom_sf"/>
</dbReference>
<dbReference type="SMART" id="SM00252">
    <property type="entry name" value="SH2"/>
    <property type="match status" value="1"/>
</dbReference>
<dbReference type="PRINTS" id="PR00401">
    <property type="entry name" value="SH2DOMAIN"/>
</dbReference>